<dbReference type="Proteomes" id="UP001550603">
    <property type="component" value="Unassembled WGS sequence"/>
</dbReference>
<dbReference type="SUPFAM" id="SSF53850">
    <property type="entry name" value="Periplasmic binding protein-like II"/>
    <property type="match status" value="1"/>
</dbReference>
<dbReference type="RefSeq" id="WP_359793534.1">
    <property type="nucleotide sequence ID" value="NZ_JBEYBN010000078.1"/>
</dbReference>
<proteinExistence type="predicted"/>
<dbReference type="InterPro" id="IPR006311">
    <property type="entry name" value="TAT_signal"/>
</dbReference>
<protein>
    <submittedName>
        <fullName evidence="2">Extracellular solute-binding protein</fullName>
    </submittedName>
</protein>
<dbReference type="EMBL" id="JBEYBN010000078">
    <property type="protein sequence ID" value="MEU2271635.1"/>
    <property type="molecule type" value="Genomic_DNA"/>
</dbReference>
<dbReference type="PANTHER" id="PTHR43649:SF12">
    <property type="entry name" value="DIACETYLCHITOBIOSE BINDING PROTEIN DASA"/>
    <property type="match status" value="1"/>
</dbReference>
<dbReference type="PANTHER" id="PTHR43649">
    <property type="entry name" value="ARABINOSE-BINDING PROTEIN-RELATED"/>
    <property type="match status" value="1"/>
</dbReference>
<dbReference type="Gene3D" id="3.40.190.10">
    <property type="entry name" value="Periplasmic binding protein-like II"/>
    <property type="match status" value="1"/>
</dbReference>
<accession>A0ABV2Y5U0</accession>
<feature type="signal peptide" evidence="1">
    <location>
        <begin position="1"/>
        <end position="32"/>
    </location>
</feature>
<gene>
    <name evidence="2" type="ORF">ABZ568_35485</name>
</gene>
<dbReference type="Pfam" id="PF13416">
    <property type="entry name" value="SBP_bac_8"/>
    <property type="match status" value="1"/>
</dbReference>
<dbReference type="InterPro" id="IPR006059">
    <property type="entry name" value="SBP"/>
</dbReference>
<comment type="caution">
    <text evidence="2">The sequence shown here is derived from an EMBL/GenBank/DDBJ whole genome shotgun (WGS) entry which is preliminary data.</text>
</comment>
<keyword evidence="1" id="KW-0732">Signal</keyword>
<evidence type="ECO:0000256" key="1">
    <source>
        <dbReference type="SAM" id="SignalP"/>
    </source>
</evidence>
<dbReference type="InterPro" id="IPR050490">
    <property type="entry name" value="Bact_solute-bd_prot1"/>
</dbReference>
<keyword evidence="3" id="KW-1185">Reference proteome</keyword>
<sequence length="452" mass="49689">MYTPPPPPPPSPPTRRALLRGTLGLGTTAALAACGGDSTAPRTSGDVTLSLWTHDPGYEAFFAKGVPEADRATDFRYHLKVTRAGAPDIVTKLLAQAVAGRGTPDLVGFEIASFPRMLRGDIAERLLYDFTPDIEAVPGLKDDLLPARTAPFSKDGRVYAFDSDTPMVVYFYRHDLFEKYGLPEDVATWEEFAEAGARTHRDHGASMCVVSTVGSDPAQVVQSFQMLLYQRGGTFFDAAGNLLLDSPEAEEVLRFLCDGLRSGFVVEVSDYYGAGMQTALKRGRVIGLPMAIWYKNYGLVTNVPEQKGKWRVRALPRFGNGGGVTAALGGTGFGVVKDPANTRAAREFLFRTWLTHDGQVRRFTETGYLPTRRSVFDDPRLGAYTDDFCGGQRLFRLYRSLLPDVPPFHQSPDQSILYDVLGGNLLRAYKGDLSPRQALRRTVADFRDQAGR</sequence>
<organism evidence="2 3">
    <name type="scientific">Streptomyces olindensis</name>
    <dbReference type="NCBI Taxonomy" id="358823"/>
    <lineage>
        <taxon>Bacteria</taxon>
        <taxon>Bacillati</taxon>
        <taxon>Actinomycetota</taxon>
        <taxon>Actinomycetes</taxon>
        <taxon>Kitasatosporales</taxon>
        <taxon>Streptomycetaceae</taxon>
        <taxon>Streptomyces</taxon>
    </lineage>
</organism>
<reference evidence="2 3" key="1">
    <citation type="submission" date="2024-06" db="EMBL/GenBank/DDBJ databases">
        <title>The Natural Products Discovery Center: Release of the First 8490 Sequenced Strains for Exploring Actinobacteria Biosynthetic Diversity.</title>
        <authorList>
            <person name="Kalkreuter E."/>
            <person name="Kautsar S.A."/>
            <person name="Yang D."/>
            <person name="Bader C.D."/>
            <person name="Teijaro C.N."/>
            <person name="Fluegel L."/>
            <person name="Davis C.M."/>
            <person name="Simpson J.R."/>
            <person name="Lauterbach L."/>
            <person name="Steele A.D."/>
            <person name="Gui C."/>
            <person name="Meng S."/>
            <person name="Li G."/>
            <person name="Viehrig K."/>
            <person name="Ye F."/>
            <person name="Su P."/>
            <person name="Kiefer A.F."/>
            <person name="Nichols A."/>
            <person name="Cepeda A.J."/>
            <person name="Yan W."/>
            <person name="Fan B."/>
            <person name="Jiang Y."/>
            <person name="Adhikari A."/>
            <person name="Zheng C.-J."/>
            <person name="Schuster L."/>
            <person name="Cowan T.M."/>
            <person name="Smanski M.J."/>
            <person name="Chevrette M.G."/>
            <person name="De Carvalho L.P.S."/>
            <person name="Shen B."/>
        </authorList>
    </citation>
    <scope>NUCLEOTIDE SEQUENCE [LARGE SCALE GENOMIC DNA]</scope>
    <source>
        <strain evidence="2 3">NPDC019583</strain>
    </source>
</reference>
<evidence type="ECO:0000313" key="2">
    <source>
        <dbReference type="EMBL" id="MEU2271635.1"/>
    </source>
</evidence>
<dbReference type="PROSITE" id="PS51318">
    <property type="entry name" value="TAT"/>
    <property type="match status" value="1"/>
</dbReference>
<evidence type="ECO:0000313" key="3">
    <source>
        <dbReference type="Proteomes" id="UP001550603"/>
    </source>
</evidence>
<feature type="chain" id="PRO_5046318423" evidence="1">
    <location>
        <begin position="33"/>
        <end position="452"/>
    </location>
</feature>
<name>A0ABV2Y5U0_9ACTN</name>